<keyword evidence="2" id="KW-1185">Reference proteome</keyword>
<comment type="caution">
    <text evidence="1">The sequence shown here is derived from an EMBL/GenBank/DDBJ whole genome shotgun (WGS) entry which is preliminary data.</text>
</comment>
<dbReference type="Proteomes" id="UP000584374">
    <property type="component" value="Unassembled WGS sequence"/>
</dbReference>
<dbReference type="AlphaFoldDB" id="A0A840QJR0"/>
<evidence type="ECO:0000313" key="2">
    <source>
        <dbReference type="Proteomes" id="UP000584374"/>
    </source>
</evidence>
<dbReference type="RefSeq" id="WP_184732018.1">
    <property type="nucleotide sequence ID" value="NZ_JACHIW010000002.1"/>
</dbReference>
<sequence>MILNQCTMEELDDRSRRAEHHMNIALEERRWNLAQRHREEMLAVAAECDRRLKELDELAESTA</sequence>
<gene>
    <name evidence="1" type="ORF">BJ970_007167</name>
</gene>
<dbReference type="EMBL" id="JACHIW010000002">
    <property type="protein sequence ID" value="MBB5159568.1"/>
    <property type="molecule type" value="Genomic_DNA"/>
</dbReference>
<accession>A0A840QJR0</accession>
<evidence type="ECO:0000313" key="1">
    <source>
        <dbReference type="EMBL" id="MBB5159568.1"/>
    </source>
</evidence>
<organism evidence="1 2">
    <name type="scientific">Saccharopolyspora phatthalungensis</name>
    <dbReference type="NCBI Taxonomy" id="664693"/>
    <lineage>
        <taxon>Bacteria</taxon>
        <taxon>Bacillati</taxon>
        <taxon>Actinomycetota</taxon>
        <taxon>Actinomycetes</taxon>
        <taxon>Pseudonocardiales</taxon>
        <taxon>Pseudonocardiaceae</taxon>
        <taxon>Saccharopolyspora</taxon>
    </lineage>
</organism>
<name>A0A840QJR0_9PSEU</name>
<proteinExistence type="predicted"/>
<reference evidence="1 2" key="1">
    <citation type="submission" date="2020-08" db="EMBL/GenBank/DDBJ databases">
        <title>Sequencing the genomes of 1000 actinobacteria strains.</title>
        <authorList>
            <person name="Klenk H.-P."/>
        </authorList>
    </citation>
    <scope>NUCLEOTIDE SEQUENCE [LARGE SCALE GENOMIC DNA]</scope>
    <source>
        <strain evidence="1 2">DSM 45584</strain>
    </source>
</reference>
<protein>
    <submittedName>
        <fullName evidence="1">Uncharacterized protein</fullName>
    </submittedName>
</protein>